<gene>
    <name evidence="1" type="ORF">N799_05065</name>
</gene>
<proteinExistence type="predicted"/>
<dbReference type="AlphaFoldDB" id="A0A0A0F435"/>
<evidence type="ECO:0000313" key="1">
    <source>
        <dbReference type="EMBL" id="KGM56162.1"/>
    </source>
</evidence>
<dbReference type="Proteomes" id="UP000029989">
    <property type="component" value="Unassembled WGS sequence"/>
</dbReference>
<accession>A0A0A0F435</accession>
<keyword evidence="2" id="KW-1185">Reference proteome</keyword>
<dbReference type="EMBL" id="AVPT01000015">
    <property type="protein sequence ID" value="KGM56162.1"/>
    <property type="molecule type" value="Genomic_DNA"/>
</dbReference>
<dbReference type="OrthoDB" id="6059093at2"/>
<dbReference type="RefSeq" id="WP_036211155.1">
    <property type="nucleotide sequence ID" value="NZ_AVPT01000015.1"/>
</dbReference>
<name>A0A0A0F435_9GAMM</name>
<evidence type="ECO:0000313" key="2">
    <source>
        <dbReference type="Proteomes" id="UP000029989"/>
    </source>
</evidence>
<protein>
    <submittedName>
        <fullName evidence="1">Uncharacterized protein</fullName>
    </submittedName>
</protein>
<organism evidence="1 2">
    <name type="scientific">Lysobacter arseniciresistens ZS79</name>
    <dbReference type="NCBI Taxonomy" id="913325"/>
    <lineage>
        <taxon>Bacteria</taxon>
        <taxon>Pseudomonadati</taxon>
        <taxon>Pseudomonadota</taxon>
        <taxon>Gammaproteobacteria</taxon>
        <taxon>Lysobacterales</taxon>
        <taxon>Lysobacteraceae</taxon>
        <taxon>Novilysobacter</taxon>
    </lineage>
</organism>
<sequence>MLPEGFDWRPYLNGPALYARDRMLAVLSRLTDGWRIDFVLYRRSEFFASEATAIRYVTAWACKWETRIRKEVAAPVVLGW</sequence>
<reference evidence="1 2" key="1">
    <citation type="journal article" date="2015" name="Stand. Genomic Sci.">
        <title>Genomic information of the arsenic-resistant bacterium Lysobacter arseniciresistens type strain ZS79(T) and comparison of Lysobacter draft genomes.</title>
        <authorList>
            <person name="Liu L."/>
            <person name="Zhang S."/>
            <person name="Luo M."/>
            <person name="Wang G."/>
        </authorList>
    </citation>
    <scope>NUCLEOTIDE SEQUENCE [LARGE SCALE GENOMIC DNA]</scope>
    <source>
        <strain evidence="1 2">ZS79</strain>
    </source>
</reference>
<comment type="caution">
    <text evidence="1">The sequence shown here is derived from an EMBL/GenBank/DDBJ whole genome shotgun (WGS) entry which is preliminary data.</text>
</comment>